<comment type="caution">
    <text evidence="2">The sequence shown here is derived from an EMBL/GenBank/DDBJ whole genome shotgun (WGS) entry which is preliminary data.</text>
</comment>
<dbReference type="STRING" id="53326.A0A016RVQ9"/>
<evidence type="ECO:0000313" key="2">
    <source>
        <dbReference type="EMBL" id="EYB82475.1"/>
    </source>
</evidence>
<name>A0A016RVQ9_9BILA</name>
<proteinExistence type="predicted"/>
<keyword evidence="3" id="KW-1185">Reference proteome</keyword>
<protein>
    <submittedName>
        <fullName evidence="2">Uncharacterized protein</fullName>
    </submittedName>
</protein>
<reference evidence="3" key="1">
    <citation type="journal article" date="2015" name="Nat. Genet.">
        <title>The genome and transcriptome of the zoonotic hookworm Ancylostoma ceylanicum identify infection-specific gene families.</title>
        <authorList>
            <person name="Schwarz E.M."/>
            <person name="Hu Y."/>
            <person name="Antoshechkin I."/>
            <person name="Miller M.M."/>
            <person name="Sternberg P.W."/>
            <person name="Aroian R.V."/>
        </authorList>
    </citation>
    <scope>NUCLEOTIDE SEQUENCE</scope>
    <source>
        <strain evidence="3">HY135</strain>
    </source>
</reference>
<accession>A0A016RVQ9</accession>
<dbReference type="AlphaFoldDB" id="A0A016RVQ9"/>
<sequence length="215" mass="23958">MVMEGAALLEDYSSSGGDAISFTTSSTDGVQVVPCVIRKKPRFAPKILKKKSTLNKISSEPNLKHVTFEIHVDLNYYVVRKNGEIGSAWDHVHDRSFTAPICAKARVCQVAARAKSAWPERVKKRCEVNAQTSPLLINFRAVQVEQLLAREGNVQDRNVARERLVVSLGGNSPKGKAVNYKLLKEQRKQQKADDAKKATGLKSMLQVNMKKKKKK</sequence>
<feature type="compositionally biased region" description="Basic and acidic residues" evidence="1">
    <location>
        <begin position="187"/>
        <end position="197"/>
    </location>
</feature>
<gene>
    <name evidence="2" type="primary">Acey_s0359.g3426</name>
    <name evidence="2" type="ORF">Y032_0359g3426</name>
</gene>
<dbReference type="EMBL" id="JARK01001695">
    <property type="protein sequence ID" value="EYB82475.1"/>
    <property type="molecule type" value="Genomic_DNA"/>
</dbReference>
<dbReference type="OrthoDB" id="5831091at2759"/>
<feature type="region of interest" description="Disordered" evidence="1">
    <location>
        <begin position="187"/>
        <end position="215"/>
    </location>
</feature>
<organism evidence="2 3">
    <name type="scientific">Ancylostoma ceylanicum</name>
    <dbReference type="NCBI Taxonomy" id="53326"/>
    <lineage>
        <taxon>Eukaryota</taxon>
        <taxon>Metazoa</taxon>
        <taxon>Ecdysozoa</taxon>
        <taxon>Nematoda</taxon>
        <taxon>Chromadorea</taxon>
        <taxon>Rhabditida</taxon>
        <taxon>Rhabditina</taxon>
        <taxon>Rhabditomorpha</taxon>
        <taxon>Strongyloidea</taxon>
        <taxon>Ancylostomatidae</taxon>
        <taxon>Ancylostomatinae</taxon>
        <taxon>Ancylostoma</taxon>
    </lineage>
</organism>
<dbReference type="Pfam" id="PF15375">
    <property type="entry name" value="FSAF1"/>
    <property type="match status" value="1"/>
</dbReference>
<dbReference type="Proteomes" id="UP000024635">
    <property type="component" value="Unassembled WGS sequence"/>
</dbReference>
<dbReference type="InterPro" id="IPR027973">
    <property type="entry name" value="FSAF1-like"/>
</dbReference>
<evidence type="ECO:0000313" key="3">
    <source>
        <dbReference type="Proteomes" id="UP000024635"/>
    </source>
</evidence>
<evidence type="ECO:0000256" key="1">
    <source>
        <dbReference type="SAM" id="MobiDB-lite"/>
    </source>
</evidence>